<protein>
    <submittedName>
        <fullName evidence="1">SRPBCC domain-containing protein</fullName>
    </submittedName>
</protein>
<dbReference type="SUPFAM" id="SSF55961">
    <property type="entry name" value="Bet v1-like"/>
    <property type="match status" value="1"/>
</dbReference>
<accession>A0ABU8W011</accession>
<dbReference type="Gene3D" id="3.30.530.20">
    <property type="match status" value="1"/>
</dbReference>
<dbReference type="InterPro" id="IPR010419">
    <property type="entry name" value="CO_DH_gsu"/>
</dbReference>
<dbReference type="PANTHER" id="PTHR38588:SF1">
    <property type="entry name" value="BLL0334 PROTEIN"/>
    <property type="match status" value="1"/>
</dbReference>
<dbReference type="PANTHER" id="PTHR38588">
    <property type="entry name" value="BLL0334 PROTEIN"/>
    <property type="match status" value="1"/>
</dbReference>
<sequence length="221" mass="23205">MLIEGQFPVAAAPDALMVHLLDASLMASCLPGCEALERLDDDRYRAVVVIAMAGIRAQFELQVEITRRDENNIWSVTRGEEGGRASSLQADSVVTLTPGPEGSVVCYRSEVNLTGRLGRFALGMMKKKAQSMGDEFAANLRKRLESLQPAAAAPAAVTAGSGASVDSVPASPAIEPAVAPMAAPAVAPAQVAAMPSVAAAAQRPWWRRLLDWLLGRSPAAS</sequence>
<gene>
    <name evidence="1" type="ORF">WKW80_14970</name>
</gene>
<proteinExistence type="predicted"/>
<reference evidence="1 2" key="1">
    <citation type="submission" date="2024-03" db="EMBL/GenBank/DDBJ databases">
        <title>Novel species of the genus Variovorax.</title>
        <authorList>
            <person name="Liu Q."/>
            <person name="Xin Y.-H."/>
        </authorList>
    </citation>
    <scope>NUCLEOTIDE SEQUENCE [LARGE SCALE GENOMIC DNA]</scope>
    <source>
        <strain evidence="1 2">KACC 18501</strain>
    </source>
</reference>
<comment type="caution">
    <text evidence="1">The sequence shown here is derived from an EMBL/GenBank/DDBJ whole genome shotgun (WGS) entry which is preliminary data.</text>
</comment>
<keyword evidence="2" id="KW-1185">Reference proteome</keyword>
<name>A0ABU8W011_9BURK</name>
<dbReference type="InterPro" id="IPR023393">
    <property type="entry name" value="START-like_dom_sf"/>
</dbReference>
<dbReference type="Proteomes" id="UP001363010">
    <property type="component" value="Unassembled WGS sequence"/>
</dbReference>
<dbReference type="EMBL" id="JBBKZV010000007">
    <property type="protein sequence ID" value="MEJ8823322.1"/>
    <property type="molecule type" value="Genomic_DNA"/>
</dbReference>
<dbReference type="Pfam" id="PF06240">
    <property type="entry name" value="COXG"/>
    <property type="match status" value="1"/>
</dbReference>
<evidence type="ECO:0000313" key="1">
    <source>
        <dbReference type="EMBL" id="MEJ8823322.1"/>
    </source>
</evidence>
<organism evidence="1 2">
    <name type="scientific">Variovorax humicola</name>
    <dbReference type="NCBI Taxonomy" id="1769758"/>
    <lineage>
        <taxon>Bacteria</taxon>
        <taxon>Pseudomonadati</taxon>
        <taxon>Pseudomonadota</taxon>
        <taxon>Betaproteobacteria</taxon>
        <taxon>Burkholderiales</taxon>
        <taxon>Comamonadaceae</taxon>
        <taxon>Variovorax</taxon>
    </lineage>
</organism>
<dbReference type="RefSeq" id="WP_340364356.1">
    <property type="nucleotide sequence ID" value="NZ_JBBKZV010000007.1"/>
</dbReference>
<evidence type="ECO:0000313" key="2">
    <source>
        <dbReference type="Proteomes" id="UP001363010"/>
    </source>
</evidence>